<dbReference type="PROSITE" id="PS00630">
    <property type="entry name" value="IMP_2"/>
    <property type="match status" value="1"/>
</dbReference>
<dbReference type="EMBL" id="JBHTCQ010000002">
    <property type="protein sequence ID" value="MFC7406105.1"/>
    <property type="molecule type" value="Genomic_DNA"/>
</dbReference>
<comment type="similarity">
    <text evidence="3 7">Belongs to the inositol monophosphatase superfamily.</text>
</comment>
<accession>A0ABW2Q9K4</accession>
<dbReference type="CDD" id="cd01639">
    <property type="entry name" value="IMPase"/>
    <property type="match status" value="1"/>
</dbReference>
<keyword evidence="4 7" id="KW-0479">Metal-binding</keyword>
<comment type="caution">
    <text evidence="8">The sequence shown here is derived from an EMBL/GenBank/DDBJ whole genome shotgun (WGS) entry which is preliminary data.</text>
</comment>
<dbReference type="Gene3D" id="3.30.540.10">
    <property type="entry name" value="Fructose-1,6-Bisphosphatase, subunit A, domain 1"/>
    <property type="match status" value="1"/>
</dbReference>
<dbReference type="PANTHER" id="PTHR20854:SF4">
    <property type="entry name" value="INOSITOL-1-MONOPHOSPHATASE-RELATED"/>
    <property type="match status" value="1"/>
</dbReference>
<protein>
    <recommendedName>
        <fullName evidence="7">Inositol-1-monophosphatase</fullName>
        <ecNumber evidence="7">3.1.3.25</ecNumber>
    </recommendedName>
</protein>
<dbReference type="InterPro" id="IPR020583">
    <property type="entry name" value="Inositol_monoP_metal-BS"/>
</dbReference>
<dbReference type="PROSITE" id="PS00629">
    <property type="entry name" value="IMP_1"/>
    <property type="match status" value="1"/>
</dbReference>
<reference evidence="9" key="1">
    <citation type="journal article" date="2019" name="Int. J. Syst. Evol. Microbiol.">
        <title>The Global Catalogue of Microorganisms (GCM) 10K type strain sequencing project: providing services to taxonomists for standard genome sequencing and annotation.</title>
        <authorList>
            <consortium name="The Broad Institute Genomics Platform"/>
            <consortium name="The Broad Institute Genome Sequencing Center for Infectious Disease"/>
            <person name="Wu L."/>
            <person name="Ma J."/>
        </authorList>
    </citation>
    <scope>NUCLEOTIDE SEQUENCE [LARGE SCALE GENOMIC DNA]</scope>
    <source>
        <strain evidence="9">JCM 1490</strain>
    </source>
</reference>
<keyword evidence="9" id="KW-1185">Reference proteome</keyword>
<dbReference type="InterPro" id="IPR020550">
    <property type="entry name" value="Inositol_monophosphatase_CS"/>
</dbReference>
<evidence type="ECO:0000256" key="3">
    <source>
        <dbReference type="ARBA" id="ARBA00009759"/>
    </source>
</evidence>
<evidence type="ECO:0000256" key="6">
    <source>
        <dbReference type="ARBA" id="ARBA00022842"/>
    </source>
</evidence>
<evidence type="ECO:0000256" key="1">
    <source>
        <dbReference type="ARBA" id="ARBA00001033"/>
    </source>
</evidence>
<evidence type="ECO:0000256" key="2">
    <source>
        <dbReference type="ARBA" id="ARBA00001946"/>
    </source>
</evidence>
<dbReference type="Pfam" id="PF00459">
    <property type="entry name" value="Inositol_P"/>
    <property type="match status" value="1"/>
</dbReference>
<comment type="catalytic activity">
    <reaction evidence="1 7">
        <text>a myo-inositol phosphate + H2O = myo-inositol + phosphate</text>
        <dbReference type="Rhea" id="RHEA:24056"/>
        <dbReference type="ChEBI" id="CHEBI:15377"/>
        <dbReference type="ChEBI" id="CHEBI:17268"/>
        <dbReference type="ChEBI" id="CHEBI:43474"/>
        <dbReference type="ChEBI" id="CHEBI:84139"/>
        <dbReference type="EC" id="3.1.3.25"/>
    </reaction>
</comment>
<evidence type="ECO:0000313" key="9">
    <source>
        <dbReference type="Proteomes" id="UP001596455"/>
    </source>
</evidence>
<dbReference type="SUPFAM" id="SSF56655">
    <property type="entry name" value="Carbohydrate phosphatase"/>
    <property type="match status" value="1"/>
</dbReference>
<keyword evidence="6 7" id="KW-0460">Magnesium</keyword>
<proteinExistence type="inferred from homology"/>
<organism evidence="8 9">
    <name type="scientific">Georgenia alba</name>
    <dbReference type="NCBI Taxonomy" id="2233858"/>
    <lineage>
        <taxon>Bacteria</taxon>
        <taxon>Bacillati</taxon>
        <taxon>Actinomycetota</taxon>
        <taxon>Actinomycetes</taxon>
        <taxon>Micrococcales</taxon>
        <taxon>Bogoriellaceae</taxon>
        <taxon>Georgenia</taxon>
    </lineage>
</organism>
<dbReference type="EC" id="3.1.3.25" evidence="7"/>
<evidence type="ECO:0000256" key="7">
    <source>
        <dbReference type="RuleBase" id="RU364068"/>
    </source>
</evidence>
<dbReference type="InterPro" id="IPR000760">
    <property type="entry name" value="Inositol_monophosphatase-like"/>
</dbReference>
<dbReference type="InterPro" id="IPR033942">
    <property type="entry name" value="IMPase"/>
</dbReference>
<dbReference type="PANTHER" id="PTHR20854">
    <property type="entry name" value="INOSITOL MONOPHOSPHATASE"/>
    <property type="match status" value="1"/>
</dbReference>
<evidence type="ECO:0000313" key="8">
    <source>
        <dbReference type="EMBL" id="MFC7406105.1"/>
    </source>
</evidence>
<evidence type="ECO:0000256" key="5">
    <source>
        <dbReference type="ARBA" id="ARBA00022801"/>
    </source>
</evidence>
<dbReference type="RefSeq" id="WP_382395151.1">
    <property type="nucleotide sequence ID" value="NZ_JBHTCQ010000002.1"/>
</dbReference>
<keyword evidence="5 7" id="KW-0378">Hydrolase</keyword>
<name>A0ABW2Q9K4_9MICO</name>
<gene>
    <name evidence="8" type="ORF">ACFQQL_13365</name>
</gene>
<comment type="cofactor">
    <cofactor evidence="2 7">
        <name>Mg(2+)</name>
        <dbReference type="ChEBI" id="CHEBI:18420"/>
    </cofactor>
</comment>
<dbReference type="Gene3D" id="3.40.190.80">
    <property type="match status" value="1"/>
</dbReference>
<dbReference type="Proteomes" id="UP001596455">
    <property type="component" value="Unassembled WGS sequence"/>
</dbReference>
<sequence>MASHPTDDPLALMALCEELARAAGEHVRERTVDRGGVARTKSSAVDVVTAVDTESEALLRERIARARPDDAVLGEEEGGTAGTSGLTWVVDPIDGTVNFLYGIPSYAVSVAVVRGEPRPGEWTQIAGCVHSVAVGSTWTAARGYGAWRDGERLALREGPPLAEALVGTGFSYTADKRGRQGEVVARMLPHVRDIRRIGAAAIDLCLVADGRLDAYYEHGLNPWDVAAGSLVVTEAGGVVEGLDGGPPAHGTTVAGAAELVRELAALLRTLDAADV</sequence>
<dbReference type="PRINTS" id="PR00377">
    <property type="entry name" value="IMPHPHTASES"/>
</dbReference>
<evidence type="ECO:0000256" key="4">
    <source>
        <dbReference type="ARBA" id="ARBA00022723"/>
    </source>
</evidence>